<organism evidence="5 6">
    <name type="scientific">Geodermatophilus africanus</name>
    <dbReference type="NCBI Taxonomy" id="1137993"/>
    <lineage>
        <taxon>Bacteria</taxon>
        <taxon>Bacillati</taxon>
        <taxon>Actinomycetota</taxon>
        <taxon>Actinomycetes</taxon>
        <taxon>Geodermatophilales</taxon>
        <taxon>Geodermatophilaceae</taxon>
        <taxon>Geodermatophilus</taxon>
    </lineage>
</organism>
<dbReference type="InterPro" id="IPR000888">
    <property type="entry name" value="RmlC-like"/>
</dbReference>
<name>A0A1H3FS70_9ACTN</name>
<dbReference type="SUPFAM" id="SSF51182">
    <property type="entry name" value="RmlC-like cupins"/>
    <property type="match status" value="1"/>
</dbReference>
<evidence type="ECO:0000313" key="6">
    <source>
        <dbReference type="Proteomes" id="UP000198921"/>
    </source>
</evidence>
<evidence type="ECO:0000313" key="5">
    <source>
        <dbReference type="EMBL" id="SDX93922.1"/>
    </source>
</evidence>
<dbReference type="InterPro" id="IPR014710">
    <property type="entry name" value="RmlC-like_jellyroll"/>
</dbReference>
<comment type="pathway">
    <text evidence="4">Carbohydrate biosynthesis; dTDP-L-rhamnose biosynthesis.</text>
</comment>
<dbReference type="EMBL" id="FNOT01000004">
    <property type="protein sequence ID" value="SDX93922.1"/>
    <property type="molecule type" value="Genomic_DNA"/>
</dbReference>
<dbReference type="PANTHER" id="PTHR21047:SF2">
    <property type="entry name" value="THYMIDINE DIPHOSPHO-4-KETO-RHAMNOSE 3,5-EPIMERASE"/>
    <property type="match status" value="1"/>
</dbReference>
<dbReference type="GO" id="GO:0005829">
    <property type="term" value="C:cytosol"/>
    <property type="evidence" value="ECO:0007669"/>
    <property type="project" value="TreeGrafter"/>
</dbReference>
<keyword evidence="4" id="KW-0413">Isomerase</keyword>
<dbReference type="Proteomes" id="UP000198921">
    <property type="component" value="Unassembled WGS sequence"/>
</dbReference>
<dbReference type="UniPathway" id="UPA00124"/>
<dbReference type="CDD" id="cd00438">
    <property type="entry name" value="cupin_RmlC"/>
    <property type="match status" value="1"/>
</dbReference>
<dbReference type="RefSeq" id="WP_091153345.1">
    <property type="nucleotide sequence ID" value="NZ_FNOT01000004.1"/>
</dbReference>
<reference evidence="6" key="1">
    <citation type="submission" date="2016-10" db="EMBL/GenBank/DDBJ databases">
        <authorList>
            <person name="Varghese N."/>
            <person name="Submissions S."/>
        </authorList>
    </citation>
    <scope>NUCLEOTIDE SEQUENCE [LARGE SCALE GENOMIC DNA]</scope>
    <source>
        <strain evidence="6">DSM 45422</strain>
    </source>
</reference>
<sequence>MEFRETGIAGCHLVVPTVHADDRGVLVKTYLESAFADRGLPTHFPEQFYSRSRQGVVRGLHVQLPPAAQDKLVCCIAGEVFDVVVDLRAGSPTYGRHASFSLTAENWQLVYIPVGLAHGFAAVSEQATMGYLATAEYAPGTDGGIRWDSAGVDWPVEAPLVSARDAGLPPLAEYRTPFTA</sequence>
<dbReference type="GO" id="GO:0000271">
    <property type="term" value="P:polysaccharide biosynthetic process"/>
    <property type="evidence" value="ECO:0007669"/>
    <property type="project" value="TreeGrafter"/>
</dbReference>
<dbReference type="Gene3D" id="2.60.120.10">
    <property type="entry name" value="Jelly Rolls"/>
    <property type="match status" value="1"/>
</dbReference>
<protein>
    <recommendedName>
        <fullName evidence="4">dTDP-4-dehydrorhamnose 3,5-epimerase</fullName>
        <ecNumber evidence="4">5.1.3.13</ecNumber>
    </recommendedName>
    <alternativeName>
        <fullName evidence="4">Thymidine diphospho-4-keto-rhamnose 3,5-epimerase</fullName>
    </alternativeName>
</protein>
<gene>
    <name evidence="5" type="ORF">SAMN05660209_01589</name>
</gene>
<dbReference type="OrthoDB" id="9800680at2"/>
<feature type="site" description="Participates in a stacking interaction with the thymidine ring of dTDP-4-oxo-6-deoxyglucose" evidence="3">
    <location>
        <position position="137"/>
    </location>
</feature>
<feature type="active site" description="Proton acceptor" evidence="2">
    <location>
        <position position="61"/>
    </location>
</feature>
<dbReference type="AlphaFoldDB" id="A0A1H3FS70"/>
<evidence type="ECO:0000256" key="2">
    <source>
        <dbReference type="PIRSR" id="PIRSR600888-1"/>
    </source>
</evidence>
<keyword evidence="6" id="KW-1185">Reference proteome</keyword>
<dbReference type="Pfam" id="PF00908">
    <property type="entry name" value="dTDP_sugar_isom"/>
    <property type="match status" value="1"/>
</dbReference>
<evidence type="ECO:0000256" key="4">
    <source>
        <dbReference type="RuleBase" id="RU364069"/>
    </source>
</evidence>
<accession>A0A1H3FS70</accession>
<dbReference type="GO" id="GO:0008830">
    <property type="term" value="F:dTDP-4-dehydrorhamnose 3,5-epimerase activity"/>
    <property type="evidence" value="ECO:0007669"/>
    <property type="project" value="UniProtKB-UniRule"/>
</dbReference>
<comment type="subunit">
    <text evidence="4">Homodimer.</text>
</comment>
<evidence type="ECO:0000256" key="3">
    <source>
        <dbReference type="PIRSR" id="PIRSR600888-3"/>
    </source>
</evidence>
<dbReference type="EC" id="5.1.3.13" evidence="4"/>
<dbReference type="GO" id="GO:0019305">
    <property type="term" value="P:dTDP-rhamnose biosynthetic process"/>
    <property type="evidence" value="ECO:0007669"/>
    <property type="project" value="UniProtKB-UniRule"/>
</dbReference>
<proteinExistence type="inferred from homology"/>
<evidence type="ECO:0000256" key="1">
    <source>
        <dbReference type="ARBA" id="ARBA00010154"/>
    </source>
</evidence>
<comment type="similarity">
    <text evidence="1 4">Belongs to the dTDP-4-dehydrorhamnose 3,5-epimerase family.</text>
</comment>
<feature type="active site" description="Proton donor" evidence="2">
    <location>
        <position position="131"/>
    </location>
</feature>
<dbReference type="InterPro" id="IPR011051">
    <property type="entry name" value="RmlC_Cupin_sf"/>
</dbReference>
<comment type="catalytic activity">
    <reaction evidence="4">
        <text>dTDP-4-dehydro-6-deoxy-alpha-D-glucose = dTDP-4-dehydro-beta-L-rhamnose</text>
        <dbReference type="Rhea" id="RHEA:16969"/>
        <dbReference type="ChEBI" id="CHEBI:57649"/>
        <dbReference type="ChEBI" id="CHEBI:62830"/>
        <dbReference type="EC" id="5.1.3.13"/>
    </reaction>
</comment>
<comment type="function">
    <text evidence="4">Catalyzes the epimerization of the C3' and C5'positions of dTDP-6-deoxy-D-xylo-4-hexulose, forming dTDP-6-deoxy-L-lyxo-4-hexulose.</text>
</comment>
<dbReference type="PANTHER" id="PTHR21047">
    <property type="entry name" value="DTDP-6-DEOXY-D-GLUCOSE-3,5 EPIMERASE"/>
    <property type="match status" value="1"/>
</dbReference>
<dbReference type="STRING" id="1137993.SAMN05660209_01589"/>
<dbReference type="NCBIfam" id="TIGR01221">
    <property type="entry name" value="rmlC"/>
    <property type="match status" value="1"/>
</dbReference>